<dbReference type="PROSITE" id="PS00134">
    <property type="entry name" value="TRYPSIN_HIS"/>
    <property type="match status" value="1"/>
</dbReference>
<dbReference type="SUPFAM" id="SSF50494">
    <property type="entry name" value="Trypsin-like serine proteases"/>
    <property type="match status" value="1"/>
</dbReference>
<dbReference type="InterPro" id="IPR043504">
    <property type="entry name" value="Peptidase_S1_PA_chymotrypsin"/>
</dbReference>
<dbReference type="PROSITE" id="PS01180">
    <property type="entry name" value="CUB"/>
    <property type="match status" value="1"/>
</dbReference>
<feature type="domain" description="CUB" evidence="4">
    <location>
        <begin position="41"/>
        <end position="152"/>
    </location>
</feature>
<dbReference type="AlphaFoldDB" id="A0AAD9P1S9"/>
<dbReference type="Pfam" id="PF00089">
    <property type="entry name" value="Trypsin"/>
    <property type="match status" value="1"/>
</dbReference>
<dbReference type="InterPro" id="IPR009003">
    <property type="entry name" value="Peptidase_S1_PA"/>
</dbReference>
<comment type="caution">
    <text evidence="3">Lacks conserved residue(s) required for the propagation of feature annotation.</text>
</comment>
<sequence>MLPGDVISSSRSLFVTFESDTSVTASGFEINYSAQEEGESCGNTPTHVGGEKGQIWITWAQYRNNMNCQWQISVDSTKRVHLTFEQFDVEDSNDCANDSVVVTDSHAGDVTYTMCGNNLPGDVTSSDNNLLVVFKTDGSETRRGFLITYTARTIIPVSDVCGHPKIAPKIPERSRGSEVMDHSWPWHVSIILLRYGHVCSGSVLDHQWIVTAAHCVYVWCSRHPMLHSMYTRNNGEYGCCGSVLLVTVRE</sequence>
<protein>
    <recommendedName>
        <fullName evidence="4">CUB domain-containing protein</fullName>
    </recommendedName>
</protein>
<evidence type="ECO:0000259" key="4">
    <source>
        <dbReference type="PROSITE" id="PS01180"/>
    </source>
</evidence>
<dbReference type="Gene3D" id="2.40.10.10">
    <property type="entry name" value="Trypsin-like serine proteases"/>
    <property type="match status" value="1"/>
</dbReference>
<dbReference type="CDD" id="cd00041">
    <property type="entry name" value="CUB"/>
    <property type="match status" value="1"/>
</dbReference>
<evidence type="ECO:0000313" key="6">
    <source>
        <dbReference type="Proteomes" id="UP001209878"/>
    </source>
</evidence>
<dbReference type="PANTHER" id="PTHR24251">
    <property type="entry name" value="OVOCHYMASE-RELATED"/>
    <property type="match status" value="1"/>
</dbReference>
<dbReference type="Gene3D" id="2.60.120.290">
    <property type="entry name" value="Spermadhesin, CUB domain"/>
    <property type="match status" value="2"/>
</dbReference>
<feature type="disulfide bond" evidence="3">
    <location>
        <begin position="41"/>
        <end position="68"/>
    </location>
</feature>
<comment type="caution">
    <text evidence="5">The sequence shown here is derived from an EMBL/GenBank/DDBJ whole genome shotgun (WGS) entry which is preliminary data.</text>
</comment>
<dbReference type="InterPro" id="IPR001254">
    <property type="entry name" value="Trypsin_dom"/>
</dbReference>
<dbReference type="Pfam" id="PF00431">
    <property type="entry name" value="CUB"/>
    <property type="match status" value="1"/>
</dbReference>
<dbReference type="SUPFAM" id="SSF49854">
    <property type="entry name" value="Spermadhesin, CUB domain"/>
    <property type="match status" value="2"/>
</dbReference>
<dbReference type="GO" id="GO:0004252">
    <property type="term" value="F:serine-type endopeptidase activity"/>
    <property type="evidence" value="ECO:0007669"/>
    <property type="project" value="InterPro"/>
</dbReference>
<dbReference type="GO" id="GO:0006508">
    <property type="term" value="P:proteolysis"/>
    <property type="evidence" value="ECO:0007669"/>
    <property type="project" value="InterPro"/>
</dbReference>
<keyword evidence="2 3" id="KW-1015">Disulfide bond</keyword>
<name>A0AAD9P1S9_RIDPI</name>
<dbReference type="InterPro" id="IPR035914">
    <property type="entry name" value="Sperma_CUB_dom_sf"/>
</dbReference>
<evidence type="ECO:0000256" key="1">
    <source>
        <dbReference type="ARBA" id="ARBA00022737"/>
    </source>
</evidence>
<organism evidence="5 6">
    <name type="scientific">Ridgeia piscesae</name>
    <name type="common">Tubeworm</name>
    <dbReference type="NCBI Taxonomy" id="27915"/>
    <lineage>
        <taxon>Eukaryota</taxon>
        <taxon>Metazoa</taxon>
        <taxon>Spiralia</taxon>
        <taxon>Lophotrochozoa</taxon>
        <taxon>Annelida</taxon>
        <taxon>Polychaeta</taxon>
        <taxon>Sedentaria</taxon>
        <taxon>Canalipalpata</taxon>
        <taxon>Sabellida</taxon>
        <taxon>Siboglinidae</taxon>
        <taxon>Ridgeia</taxon>
    </lineage>
</organism>
<dbReference type="Proteomes" id="UP001209878">
    <property type="component" value="Unassembled WGS sequence"/>
</dbReference>
<dbReference type="PANTHER" id="PTHR24251:SF37">
    <property type="entry name" value="CUB DOMAIN-CONTAINING PROTEIN"/>
    <property type="match status" value="1"/>
</dbReference>
<dbReference type="EMBL" id="JAODUO010000195">
    <property type="protein sequence ID" value="KAK2186567.1"/>
    <property type="molecule type" value="Genomic_DNA"/>
</dbReference>
<evidence type="ECO:0000256" key="2">
    <source>
        <dbReference type="ARBA" id="ARBA00023157"/>
    </source>
</evidence>
<evidence type="ECO:0000313" key="5">
    <source>
        <dbReference type="EMBL" id="KAK2186567.1"/>
    </source>
</evidence>
<proteinExistence type="predicted"/>
<dbReference type="InterPro" id="IPR018114">
    <property type="entry name" value="TRYPSIN_HIS"/>
</dbReference>
<gene>
    <name evidence="5" type="ORF">NP493_195g01015</name>
</gene>
<accession>A0AAD9P1S9</accession>
<dbReference type="InterPro" id="IPR000859">
    <property type="entry name" value="CUB_dom"/>
</dbReference>
<keyword evidence="6" id="KW-1185">Reference proteome</keyword>
<evidence type="ECO:0000256" key="3">
    <source>
        <dbReference type="PROSITE-ProRule" id="PRU00059"/>
    </source>
</evidence>
<keyword evidence="1" id="KW-0677">Repeat</keyword>
<dbReference type="FunFam" id="2.60.120.290:FF:000005">
    <property type="entry name" value="Procollagen C-endopeptidase enhancer 1"/>
    <property type="match status" value="1"/>
</dbReference>
<dbReference type="SMART" id="SM00042">
    <property type="entry name" value="CUB"/>
    <property type="match status" value="1"/>
</dbReference>
<reference evidence="5" key="1">
    <citation type="journal article" date="2023" name="Mol. Biol. Evol.">
        <title>Third-Generation Sequencing Reveals the Adaptive Role of the Epigenome in Three Deep-Sea Polychaetes.</title>
        <authorList>
            <person name="Perez M."/>
            <person name="Aroh O."/>
            <person name="Sun Y."/>
            <person name="Lan Y."/>
            <person name="Juniper S.K."/>
            <person name="Young C.R."/>
            <person name="Angers B."/>
            <person name="Qian P.Y."/>
        </authorList>
    </citation>
    <scope>NUCLEOTIDE SEQUENCE</scope>
    <source>
        <strain evidence="5">R07B-5</strain>
    </source>
</reference>